<protein>
    <submittedName>
        <fullName evidence="2">Uncharacterized protein</fullName>
    </submittedName>
</protein>
<dbReference type="Proteomes" id="UP000663861">
    <property type="component" value="Unassembled WGS sequence"/>
</dbReference>
<comment type="caution">
    <text evidence="2">The sequence shown here is derived from an EMBL/GenBank/DDBJ whole genome shotgun (WGS) entry which is preliminary data.</text>
</comment>
<accession>A0A8H3D4K7</accession>
<evidence type="ECO:0000256" key="1">
    <source>
        <dbReference type="SAM" id="MobiDB-lite"/>
    </source>
</evidence>
<proteinExistence type="predicted"/>
<feature type="compositionally biased region" description="Low complexity" evidence="1">
    <location>
        <begin position="1"/>
        <end position="14"/>
    </location>
</feature>
<evidence type="ECO:0000313" key="2">
    <source>
        <dbReference type="EMBL" id="CAE6507334.1"/>
    </source>
</evidence>
<dbReference type="AlphaFoldDB" id="A0A8H3D4K7"/>
<organism evidence="2 3">
    <name type="scientific">Rhizoctonia solani</name>
    <dbReference type="NCBI Taxonomy" id="456999"/>
    <lineage>
        <taxon>Eukaryota</taxon>
        <taxon>Fungi</taxon>
        <taxon>Dikarya</taxon>
        <taxon>Basidiomycota</taxon>
        <taxon>Agaricomycotina</taxon>
        <taxon>Agaricomycetes</taxon>
        <taxon>Cantharellales</taxon>
        <taxon>Ceratobasidiaceae</taxon>
        <taxon>Rhizoctonia</taxon>
    </lineage>
</organism>
<evidence type="ECO:0000313" key="3">
    <source>
        <dbReference type="Proteomes" id="UP000663861"/>
    </source>
</evidence>
<reference evidence="2" key="1">
    <citation type="submission" date="2021-01" db="EMBL/GenBank/DDBJ databases">
        <authorList>
            <person name="Kaushik A."/>
        </authorList>
    </citation>
    <scope>NUCLEOTIDE SEQUENCE</scope>
    <source>
        <strain evidence="2">AG4-RS23</strain>
    </source>
</reference>
<name>A0A8H3D4K7_9AGAM</name>
<feature type="region of interest" description="Disordered" evidence="1">
    <location>
        <begin position="1"/>
        <end position="32"/>
    </location>
</feature>
<sequence length="121" mass="13092">MSLSTPPSSSAVSLIPHVYRSQSQSQPQPERDFSAAFASLVSQYGLNGAPRVRDPDAPTNTVLDVSPRCESRRWYALFSRRKSSASGTFHKLNSNPKLASATRNADGALMHGAEMRVSGNL</sequence>
<dbReference type="EMBL" id="CAJMWY010003789">
    <property type="protein sequence ID" value="CAE6507334.1"/>
    <property type="molecule type" value="Genomic_DNA"/>
</dbReference>
<gene>
    <name evidence="2" type="ORF">RDB_LOCUS131719</name>
</gene>